<name>A0A6N2BLZ3_SOLCI</name>
<feature type="region of interest" description="Disordered" evidence="1">
    <location>
        <begin position="1"/>
        <end position="52"/>
    </location>
</feature>
<gene>
    <name evidence="2" type="ORF">EJD97_011281</name>
</gene>
<dbReference type="PANTHER" id="PTHR33187">
    <property type="entry name" value="WU:FI09B08"/>
    <property type="match status" value="1"/>
</dbReference>
<feature type="compositionally biased region" description="Polar residues" evidence="1">
    <location>
        <begin position="42"/>
        <end position="52"/>
    </location>
</feature>
<dbReference type="EMBL" id="RXGB01002870">
    <property type="protein sequence ID" value="TMW93699.1"/>
    <property type="molecule type" value="Genomic_DNA"/>
</dbReference>
<dbReference type="AlphaFoldDB" id="A0A6N2BLZ3"/>
<protein>
    <submittedName>
        <fullName evidence="2">Uncharacterized protein</fullName>
    </submittedName>
</protein>
<feature type="region of interest" description="Disordered" evidence="1">
    <location>
        <begin position="421"/>
        <end position="452"/>
    </location>
</feature>
<organism evidence="2">
    <name type="scientific">Solanum chilense</name>
    <name type="common">Tomato</name>
    <name type="synonym">Lycopersicon chilense</name>
    <dbReference type="NCBI Taxonomy" id="4083"/>
    <lineage>
        <taxon>Eukaryota</taxon>
        <taxon>Viridiplantae</taxon>
        <taxon>Streptophyta</taxon>
        <taxon>Embryophyta</taxon>
        <taxon>Tracheophyta</taxon>
        <taxon>Spermatophyta</taxon>
        <taxon>Magnoliopsida</taxon>
        <taxon>eudicotyledons</taxon>
        <taxon>Gunneridae</taxon>
        <taxon>Pentapetalae</taxon>
        <taxon>asterids</taxon>
        <taxon>lamiids</taxon>
        <taxon>Solanales</taxon>
        <taxon>Solanaceae</taxon>
        <taxon>Solanoideae</taxon>
        <taxon>Solaneae</taxon>
        <taxon>Solanum</taxon>
        <taxon>Solanum subgen. Lycopersicon</taxon>
    </lineage>
</organism>
<feature type="compositionally biased region" description="Polar residues" evidence="1">
    <location>
        <begin position="17"/>
        <end position="29"/>
    </location>
</feature>
<evidence type="ECO:0000256" key="1">
    <source>
        <dbReference type="SAM" id="MobiDB-lite"/>
    </source>
</evidence>
<proteinExistence type="predicted"/>
<comment type="caution">
    <text evidence="2">The sequence shown here is derived from an EMBL/GenBank/DDBJ whole genome shotgun (WGS) entry which is preliminary data.</text>
</comment>
<sequence length="599" mass="66815">MTSCVPCPHGPVEAHGRTTSGGIPSSSLDSTHDRTTCEHDIPSSSLGSTHGRTTSGVACHHHLWTMHMVRRRQAWHVILAVGLHKHSDNIVRGTPSRPWAAHMVGCYRAWHARIVLGRHTRSDDVERSKLSSSLSSTRKIGLRRTWHAIIGLGQHTRQHIWSDDVGREIPSSPLGNTHGQTTLSKAYNHRPWKVYTIGRHRVCSGVSCYHCPWTTHTIESRRVLNASMALGQNMWSDDFGHGMQYSQSRIIHGKMKSTLKCHHRSWTANMVERCWACHAIISLGQHTRSDDIERNIPWEAYTVNDTCCGMPLSPLGSAHIRMTLGMKCDHRPWAAHRVGLRHAWHAIITIGQHTQLDDVAHDMQESRRDNIHELTVGQRCAWNSSITVGLHTRSDYVGCSMLPSPLVSIDDGTTSSMTLPHGPWATHTGSGRRHTRSNDVERDMSSSPLGITHGRTTSGVTCHMTLGQQTPSDDVRRVILSSPYDNTYGRTMSGMACHQRTWTARMVSWTPSSIAFPQCSSATHMVGLHWAWYAIISIGKHTRLDYVECGIPSSPLDSTRSDYVGHGLPPLPFSNAHDRTKSGIPCHHRPCEAYTPGRH</sequence>
<feature type="compositionally biased region" description="Basic and acidic residues" evidence="1">
    <location>
        <begin position="30"/>
        <end position="41"/>
    </location>
</feature>
<dbReference type="PANTHER" id="PTHR33187:SF11">
    <property type="entry name" value="AMINOTRANSFERASE-LIKE PLANT MOBILE DOMAIN-CONTAINING PROTEIN"/>
    <property type="match status" value="1"/>
</dbReference>
<accession>A0A6N2BLZ3</accession>
<evidence type="ECO:0000313" key="2">
    <source>
        <dbReference type="EMBL" id="TMW93699.1"/>
    </source>
</evidence>
<reference evidence="2" key="1">
    <citation type="submission" date="2019-05" db="EMBL/GenBank/DDBJ databases">
        <title>The de novo reference genome and transcriptome assemblies of the wild tomato species Solanum chilense.</title>
        <authorList>
            <person name="Stam R."/>
            <person name="Nosenko T."/>
            <person name="Hoerger A.C."/>
            <person name="Stephan W."/>
            <person name="Seidel M.A."/>
            <person name="Kuhn J.M.M."/>
            <person name="Haberer G."/>
            <person name="Tellier A."/>
        </authorList>
    </citation>
    <scope>NUCLEOTIDE SEQUENCE</scope>
    <source>
        <tissue evidence="2">Mature leaves</tissue>
    </source>
</reference>